<name>A0A1D8NAT3_YARLL</name>
<gene>
    <name evidence="2" type="ORF">YALI1_C16982g</name>
</gene>
<feature type="signal peptide" evidence="1">
    <location>
        <begin position="1"/>
        <end position="21"/>
    </location>
</feature>
<dbReference type="RefSeq" id="XP_068138424.1">
    <property type="nucleotide sequence ID" value="XM_068282323.1"/>
</dbReference>
<evidence type="ECO:0000256" key="1">
    <source>
        <dbReference type="SAM" id="SignalP"/>
    </source>
</evidence>
<sequence>MSKRPRMFLRSSSMILCPVVSFSVAILGWPEIVKVDTYPSMEVIYGTGTTRDTQIVRSFCQLIKRLTLSATLLDNWSHPSSCGVINSTGETTRTMAHLSGLRVGTGHIDESRTHPIAFPPHKHVLEPQPCSSQVRKTPKAV</sequence>
<accession>A0A1D8NAT3</accession>
<evidence type="ECO:0008006" key="4">
    <source>
        <dbReference type="Google" id="ProtNLM"/>
    </source>
</evidence>
<evidence type="ECO:0000313" key="2">
    <source>
        <dbReference type="EMBL" id="AOW02733.1"/>
    </source>
</evidence>
<dbReference type="VEuPathDB" id="FungiDB:YALI1_C16982g"/>
<protein>
    <recommendedName>
        <fullName evidence="4">Secreted protein</fullName>
    </recommendedName>
</protein>
<keyword evidence="1" id="KW-0732">Signal</keyword>
<evidence type="ECO:0000313" key="3">
    <source>
        <dbReference type="Proteomes" id="UP000182444"/>
    </source>
</evidence>
<proteinExistence type="predicted"/>
<dbReference type="AlphaFoldDB" id="A0A1D8NAT3"/>
<dbReference type="GeneID" id="94582958"/>
<dbReference type="Proteomes" id="UP000182444">
    <property type="component" value="Chromosome 1C"/>
</dbReference>
<dbReference type="EMBL" id="CP017555">
    <property type="protein sequence ID" value="AOW02733.1"/>
    <property type="molecule type" value="Genomic_DNA"/>
</dbReference>
<feature type="chain" id="PRO_5009110418" description="Secreted protein" evidence="1">
    <location>
        <begin position="22"/>
        <end position="141"/>
    </location>
</feature>
<organism evidence="2 3">
    <name type="scientific">Yarrowia lipolytica</name>
    <name type="common">Candida lipolytica</name>
    <dbReference type="NCBI Taxonomy" id="4952"/>
    <lineage>
        <taxon>Eukaryota</taxon>
        <taxon>Fungi</taxon>
        <taxon>Dikarya</taxon>
        <taxon>Ascomycota</taxon>
        <taxon>Saccharomycotina</taxon>
        <taxon>Dipodascomycetes</taxon>
        <taxon>Dipodascales</taxon>
        <taxon>Dipodascales incertae sedis</taxon>
        <taxon>Yarrowia</taxon>
    </lineage>
</organism>
<reference evidence="2 3" key="1">
    <citation type="journal article" date="2016" name="PLoS ONE">
        <title>Sequence Assembly of Yarrowia lipolytica Strain W29/CLIB89 Shows Transposable Element Diversity.</title>
        <authorList>
            <person name="Magnan C."/>
            <person name="Yu J."/>
            <person name="Chang I."/>
            <person name="Jahn E."/>
            <person name="Kanomata Y."/>
            <person name="Wu J."/>
            <person name="Zeller M."/>
            <person name="Oakes M."/>
            <person name="Baldi P."/>
            <person name="Sandmeyer S."/>
        </authorList>
    </citation>
    <scope>NUCLEOTIDE SEQUENCE [LARGE SCALE GENOMIC DNA]</scope>
    <source>
        <strain evidence="3">CLIB89(W29)</strain>
    </source>
</reference>